<gene>
    <name evidence="6" type="ORF">ODALV1_LOCUS29151</name>
</gene>
<keyword evidence="7" id="KW-1185">Reference proteome</keyword>
<proteinExistence type="predicted"/>
<feature type="domain" description="CUB" evidence="4">
    <location>
        <begin position="79"/>
        <end position="205"/>
    </location>
</feature>
<evidence type="ECO:0000313" key="7">
    <source>
        <dbReference type="Proteomes" id="UP001642540"/>
    </source>
</evidence>
<dbReference type="PANTHER" id="PTHR24250:SF50">
    <property type="entry name" value="PEPTIDASE S1 DOMAIN-CONTAINING PROTEIN"/>
    <property type="match status" value="1"/>
</dbReference>
<reference evidence="6 7" key="1">
    <citation type="submission" date="2024-08" db="EMBL/GenBank/DDBJ databases">
        <authorList>
            <person name="Cucini C."/>
            <person name="Frati F."/>
        </authorList>
    </citation>
    <scope>NUCLEOTIDE SEQUENCE [LARGE SCALE GENOMIC DNA]</scope>
</reference>
<dbReference type="SUPFAM" id="SSF50494">
    <property type="entry name" value="Trypsin-like serine proteases"/>
    <property type="match status" value="1"/>
</dbReference>
<keyword evidence="1" id="KW-1015">Disulfide bond</keyword>
<protein>
    <submittedName>
        <fullName evidence="6">Uncharacterized protein</fullName>
    </submittedName>
</protein>
<evidence type="ECO:0000256" key="2">
    <source>
        <dbReference type="PROSITE-ProRule" id="PRU00059"/>
    </source>
</evidence>
<sequence length="585" mass="64576">MGNWEGIAKSAYLLVAIAVLSGGVVYAEVLGISEPDCPGTCTSMFNCKSMGGKILGMCMDGKMCCDSGYPMQPAATGTCGSSFMASGKMSSFRSPNYPMFVGGNLICEFTLQLNPTTVGIRVDFIDLNIPIVPSNPVDFYESPNTICDSDFMMFKGFTGWTPDFRCGNLTGYSFMIERDNGQATLSTLFIMSSPRYKWNIHYTEIYYNEVEAMDYSLRNTMNGNNINNNKKQWIWYPPGSMLSPPMSPPGGPSFPPSLLGPQPNFPFHPYKREAEDVETWNPNEESLDSSSIPNPGNLSRVVGGVPAQPNSIPWQVSLQLVEKMESSICGPTNKKNLSAHFCGGSIIGERTIVTASHCFLSSSRHAHPLLPFGDVKIVVGDHDLCTENEVPSTREYTIERVILHFNYLSTDVINDIAIIRVTKPIVFDQNVHPINLPDENTKVETLKPLLSGWGSLGVEENSTYPNILQQSSNLIVFSEQECQHFQREFLDLVVPESRLSGKYRGAIQYGICTKASDEVTEAGFGDSGGPLAGIPVSADNKKSVLLGIVSHMRPHNDPKTKKEFHLNYFAKVASYRKWIMMTMIP</sequence>
<evidence type="ECO:0000256" key="1">
    <source>
        <dbReference type="ARBA" id="ARBA00023157"/>
    </source>
</evidence>
<dbReference type="InterPro" id="IPR001254">
    <property type="entry name" value="Trypsin_dom"/>
</dbReference>
<organism evidence="6 7">
    <name type="scientific">Orchesella dallaii</name>
    <dbReference type="NCBI Taxonomy" id="48710"/>
    <lineage>
        <taxon>Eukaryota</taxon>
        <taxon>Metazoa</taxon>
        <taxon>Ecdysozoa</taxon>
        <taxon>Arthropoda</taxon>
        <taxon>Hexapoda</taxon>
        <taxon>Collembola</taxon>
        <taxon>Entomobryomorpha</taxon>
        <taxon>Entomobryoidea</taxon>
        <taxon>Orchesellidae</taxon>
        <taxon>Orchesellinae</taxon>
        <taxon>Orchesella</taxon>
    </lineage>
</organism>
<evidence type="ECO:0000313" key="6">
    <source>
        <dbReference type="EMBL" id="CAL8142787.1"/>
    </source>
</evidence>
<evidence type="ECO:0000259" key="5">
    <source>
        <dbReference type="PROSITE" id="PS50240"/>
    </source>
</evidence>
<dbReference type="InterPro" id="IPR000859">
    <property type="entry name" value="CUB_dom"/>
</dbReference>
<feature type="signal peptide" evidence="3">
    <location>
        <begin position="1"/>
        <end position="27"/>
    </location>
</feature>
<comment type="caution">
    <text evidence="2">Lacks conserved residue(s) required for the propagation of feature annotation.</text>
</comment>
<evidence type="ECO:0000259" key="4">
    <source>
        <dbReference type="PROSITE" id="PS01180"/>
    </source>
</evidence>
<dbReference type="SUPFAM" id="SSF49854">
    <property type="entry name" value="Spermadhesin, CUB domain"/>
    <property type="match status" value="1"/>
</dbReference>
<dbReference type="Pfam" id="PF00089">
    <property type="entry name" value="Trypsin"/>
    <property type="match status" value="1"/>
</dbReference>
<dbReference type="SMART" id="SM00020">
    <property type="entry name" value="Tryp_SPc"/>
    <property type="match status" value="1"/>
</dbReference>
<dbReference type="InterPro" id="IPR001314">
    <property type="entry name" value="Peptidase_S1A"/>
</dbReference>
<dbReference type="EMBL" id="CAXLJM020000149">
    <property type="protein sequence ID" value="CAL8142787.1"/>
    <property type="molecule type" value="Genomic_DNA"/>
</dbReference>
<dbReference type="PROSITE" id="PS00134">
    <property type="entry name" value="TRYPSIN_HIS"/>
    <property type="match status" value="1"/>
</dbReference>
<dbReference type="PANTHER" id="PTHR24250">
    <property type="entry name" value="CHYMOTRYPSIN-RELATED"/>
    <property type="match status" value="1"/>
</dbReference>
<dbReference type="PRINTS" id="PR00722">
    <property type="entry name" value="CHYMOTRYPSIN"/>
</dbReference>
<dbReference type="CDD" id="cd00190">
    <property type="entry name" value="Tryp_SPc"/>
    <property type="match status" value="1"/>
</dbReference>
<dbReference type="InterPro" id="IPR043504">
    <property type="entry name" value="Peptidase_S1_PA_chymotrypsin"/>
</dbReference>
<dbReference type="InterPro" id="IPR018114">
    <property type="entry name" value="TRYPSIN_HIS"/>
</dbReference>
<dbReference type="Gene3D" id="2.40.10.10">
    <property type="entry name" value="Trypsin-like serine proteases"/>
    <property type="match status" value="1"/>
</dbReference>
<feature type="domain" description="Peptidase S1" evidence="5">
    <location>
        <begin position="301"/>
        <end position="584"/>
    </location>
</feature>
<dbReference type="PROSITE" id="PS01180">
    <property type="entry name" value="CUB"/>
    <property type="match status" value="1"/>
</dbReference>
<evidence type="ECO:0000256" key="3">
    <source>
        <dbReference type="SAM" id="SignalP"/>
    </source>
</evidence>
<dbReference type="InterPro" id="IPR009003">
    <property type="entry name" value="Peptidase_S1_PA"/>
</dbReference>
<keyword evidence="3" id="KW-0732">Signal</keyword>
<name>A0ABP1S3N8_9HEXA</name>
<dbReference type="PROSITE" id="PS50240">
    <property type="entry name" value="TRYPSIN_DOM"/>
    <property type="match status" value="1"/>
</dbReference>
<accession>A0ABP1S3N8</accession>
<comment type="caution">
    <text evidence="6">The sequence shown here is derived from an EMBL/GenBank/DDBJ whole genome shotgun (WGS) entry which is preliminary data.</text>
</comment>
<dbReference type="InterPro" id="IPR035914">
    <property type="entry name" value="Sperma_CUB_dom_sf"/>
</dbReference>
<dbReference type="Proteomes" id="UP001642540">
    <property type="component" value="Unassembled WGS sequence"/>
</dbReference>
<feature type="chain" id="PRO_5045041667" evidence="3">
    <location>
        <begin position="28"/>
        <end position="585"/>
    </location>
</feature>